<accession>A0AAD3T0G6</accession>
<dbReference type="Proteomes" id="UP001279734">
    <property type="component" value="Unassembled WGS sequence"/>
</dbReference>
<evidence type="ECO:0000313" key="1">
    <source>
        <dbReference type="EMBL" id="GMH20374.1"/>
    </source>
</evidence>
<evidence type="ECO:0000313" key="2">
    <source>
        <dbReference type="Proteomes" id="UP001279734"/>
    </source>
</evidence>
<protein>
    <submittedName>
        <fullName evidence="1">Uncharacterized protein</fullName>
    </submittedName>
</protein>
<proteinExistence type="predicted"/>
<comment type="caution">
    <text evidence="1">The sequence shown here is derived from an EMBL/GenBank/DDBJ whole genome shotgun (WGS) entry which is preliminary data.</text>
</comment>
<dbReference type="AlphaFoldDB" id="A0AAD3T0G6"/>
<dbReference type="EMBL" id="BSYO01000021">
    <property type="protein sequence ID" value="GMH20374.1"/>
    <property type="molecule type" value="Genomic_DNA"/>
</dbReference>
<name>A0AAD3T0G6_NEPGR</name>
<organism evidence="1 2">
    <name type="scientific">Nepenthes gracilis</name>
    <name type="common">Slender pitcher plant</name>
    <dbReference type="NCBI Taxonomy" id="150966"/>
    <lineage>
        <taxon>Eukaryota</taxon>
        <taxon>Viridiplantae</taxon>
        <taxon>Streptophyta</taxon>
        <taxon>Embryophyta</taxon>
        <taxon>Tracheophyta</taxon>
        <taxon>Spermatophyta</taxon>
        <taxon>Magnoliopsida</taxon>
        <taxon>eudicotyledons</taxon>
        <taxon>Gunneridae</taxon>
        <taxon>Pentapetalae</taxon>
        <taxon>Caryophyllales</taxon>
        <taxon>Nepenthaceae</taxon>
        <taxon>Nepenthes</taxon>
    </lineage>
</organism>
<gene>
    <name evidence="1" type="ORF">Nepgr_022215</name>
</gene>
<reference evidence="1" key="1">
    <citation type="submission" date="2023-05" db="EMBL/GenBank/DDBJ databases">
        <title>Nepenthes gracilis genome sequencing.</title>
        <authorList>
            <person name="Fukushima K."/>
        </authorList>
    </citation>
    <scope>NUCLEOTIDE SEQUENCE</scope>
    <source>
        <strain evidence="1">SING2019-196</strain>
    </source>
</reference>
<keyword evidence="2" id="KW-1185">Reference proteome</keyword>
<sequence length="82" mass="9491">MLNVNSLVMFGKLNYLKSLLAYGRSKLADILRAKELARKLNEEEVNIITKSFHRYESFASSPLLRCEGGRRYASRISFYLTK</sequence>